<evidence type="ECO:0000259" key="1">
    <source>
        <dbReference type="Pfam" id="PF13280"/>
    </source>
</evidence>
<accession>A0ABP8LPU0</accession>
<evidence type="ECO:0000313" key="3">
    <source>
        <dbReference type="EMBL" id="GAA4432965.1"/>
    </source>
</evidence>
<gene>
    <name evidence="3" type="ORF">GCM10023091_05940</name>
</gene>
<dbReference type="Pfam" id="PF25583">
    <property type="entry name" value="WCX"/>
    <property type="match status" value="1"/>
</dbReference>
<dbReference type="PROSITE" id="PS52050">
    <property type="entry name" value="WYL"/>
    <property type="match status" value="1"/>
</dbReference>
<dbReference type="InterPro" id="IPR057727">
    <property type="entry name" value="WCX_dom"/>
</dbReference>
<dbReference type="PANTHER" id="PTHR34580:SF9">
    <property type="entry name" value="SLL5097 PROTEIN"/>
    <property type="match status" value="1"/>
</dbReference>
<dbReference type="PANTHER" id="PTHR34580">
    <property type="match status" value="1"/>
</dbReference>
<evidence type="ECO:0000313" key="4">
    <source>
        <dbReference type="Proteomes" id="UP001501508"/>
    </source>
</evidence>
<dbReference type="InterPro" id="IPR026881">
    <property type="entry name" value="WYL_dom"/>
</dbReference>
<feature type="domain" description="WCX" evidence="2">
    <location>
        <begin position="199"/>
        <end position="278"/>
    </location>
</feature>
<comment type="caution">
    <text evidence="3">The sequence shown here is derived from an EMBL/GenBank/DDBJ whole genome shotgun (WGS) entry which is preliminary data.</text>
</comment>
<evidence type="ECO:0000259" key="2">
    <source>
        <dbReference type="Pfam" id="PF25583"/>
    </source>
</evidence>
<reference evidence="4" key="1">
    <citation type="journal article" date="2019" name="Int. J. Syst. Evol. Microbiol.">
        <title>The Global Catalogue of Microorganisms (GCM) 10K type strain sequencing project: providing services to taxonomists for standard genome sequencing and annotation.</title>
        <authorList>
            <consortium name="The Broad Institute Genomics Platform"/>
            <consortium name="The Broad Institute Genome Sequencing Center for Infectious Disease"/>
            <person name="Wu L."/>
            <person name="Ma J."/>
        </authorList>
    </citation>
    <scope>NUCLEOTIDE SEQUENCE [LARGE SCALE GENOMIC DNA]</scope>
    <source>
        <strain evidence="4">JCM 31920</strain>
    </source>
</reference>
<dbReference type="EMBL" id="BAABEY010000002">
    <property type="protein sequence ID" value="GAA4432965.1"/>
    <property type="molecule type" value="Genomic_DNA"/>
</dbReference>
<name>A0ABP8LPU0_9BACT</name>
<dbReference type="Proteomes" id="UP001501508">
    <property type="component" value="Unassembled WGS sequence"/>
</dbReference>
<sequence length="281" mass="33362">MFELVREEGFKDYSESSFERDKKDISEQYAVDIKYNKRRNGYYININQDDEDITDFTAFLDLLERRERVEFVNQTLTGAREIGRYLQLERNPNFSGIRHLRILWDALRGQRVISFLYQTYNAISVPVRTRLIEPGLLFEYRNRWYLDGWDIEKKQVRTFGLDRMTELQLTDQHIAQNRNHQYRAMRQHAIGVNSAPGAEPVRVVLRVIPLQANYLRSLPIHPSQRELPQVCSEYVDFEVFVSLNMELQIEILGLGEMVEVLEPEELRERIKERIAKAALKY</sequence>
<feature type="domain" description="WYL" evidence="1">
    <location>
        <begin position="99"/>
        <end position="168"/>
    </location>
</feature>
<dbReference type="InterPro" id="IPR051534">
    <property type="entry name" value="CBASS_pafABC_assoc_protein"/>
</dbReference>
<protein>
    <submittedName>
        <fullName evidence="3">WYL domain-containing protein</fullName>
    </submittedName>
</protein>
<keyword evidence="4" id="KW-1185">Reference proteome</keyword>
<dbReference type="Pfam" id="PF13280">
    <property type="entry name" value="WYL"/>
    <property type="match status" value="1"/>
</dbReference>
<proteinExistence type="predicted"/>
<organism evidence="3 4">
    <name type="scientific">Ravibacter arvi</name>
    <dbReference type="NCBI Taxonomy" id="2051041"/>
    <lineage>
        <taxon>Bacteria</taxon>
        <taxon>Pseudomonadati</taxon>
        <taxon>Bacteroidota</taxon>
        <taxon>Cytophagia</taxon>
        <taxon>Cytophagales</taxon>
        <taxon>Spirosomataceae</taxon>
        <taxon>Ravibacter</taxon>
    </lineage>
</organism>